<name>A0A5D9BYH7_9SPHN</name>
<sequence>MNRTIIATAMLSLVIAAPVRAETSRELLLDAAFDTRDKDVAIKRIDQAQGVASAQLARTPGDRDAKLSMAMAVGYRAKLTRSRGEAMSAKRLFDGLAASDPRDPEAAAAVGCWHLDSVIELGGMIAGMALGAKKATGLAAMDRAVALGGGRAMFSGLAGLLRIAIDPADARGRALVDATTRAATPQKVDKLFQRSAATVLAQLRAGRGEVAQELAKELLPFGKVPR</sequence>
<dbReference type="EMBL" id="VTOU01000005">
    <property type="protein sequence ID" value="TZG24638.1"/>
    <property type="molecule type" value="Genomic_DNA"/>
</dbReference>
<comment type="caution">
    <text evidence="2">The sequence shown here is derived from an EMBL/GenBank/DDBJ whole genome shotgun (WGS) entry which is preliminary data.</text>
</comment>
<gene>
    <name evidence="2" type="ORF">FYJ91_18635</name>
</gene>
<dbReference type="AlphaFoldDB" id="A0A5D9BYH7"/>
<reference evidence="2 3" key="1">
    <citation type="submission" date="2019-08" db="EMBL/GenBank/DDBJ databases">
        <authorList>
            <person name="Wang G."/>
            <person name="Xu Z."/>
        </authorList>
    </citation>
    <scope>NUCLEOTIDE SEQUENCE [LARGE SCALE GENOMIC DNA]</scope>
    <source>
        <strain evidence="2 3">ZX</strain>
    </source>
</reference>
<evidence type="ECO:0000313" key="3">
    <source>
        <dbReference type="Proteomes" id="UP000322077"/>
    </source>
</evidence>
<keyword evidence="3" id="KW-1185">Reference proteome</keyword>
<keyword evidence="1" id="KW-0732">Signal</keyword>
<dbReference type="Proteomes" id="UP000322077">
    <property type="component" value="Unassembled WGS sequence"/>
</dbReference>
<evidence type="ECO:0000313" key="2">
    <source>
        <dbReference type="EMBL" id="TZG24638.1"/>
    </source>
</evidence>
<organism evidence="2 3">
    <name type="scientific">Sphingomonas montanisoli</name>
    <dbReference type="NCBI Taxonomy" id="2606412"/>
    <lineage>
        <taxon>Bacteria</taxon>
        <taxon>Pseudomonadati</taxon>
        <taxon>Pseudomonadota</taxon>
        <taxon>Alphaproteobacteria</taxon>
        <taxon>Sphingomonadales</taxon>
        <taxon>Sphingomonadaceae</taxon>
        <taxon>Sphingomonas</taxon>
    </lineage>
</organism>
<proteinExistence type="predicted"/>
<evidence type="ECO:0000256" key="1">
    <source>
        <dbReference type="SAM" id="SignalP"/>
    </source>
</evidence>
<accession>A0A5D9BYH7</accession>
<feature type="chain" id="PRO_5022979511" description="Sel1 repeat family protein" evidence="1">
    <location>
        <begin position="22"/>
        <end position="226"/>
    </location>
</feature>
<evidence type="ECO:0008006" key="4">
    <source>
        <dbReference type="Google" id="ProtNLM"/>
    </source>
</evidence>
<feature type="signal peptide" evidence="1">
    <location>
        <begin position="1"/>
        <end position="21"/>
    </location>
</feature>
<protein>
    <recommendedName>
        <fullName evidence="4">Sel1 repeat family protein</fullName>
    </recommendedName>
</protein>